<dbReference type="FunFam" id="4.10.800.10:FF:000004">
    <property type="entry name" value="SPARC-related modular calcium-binding protein 1"/>
    <property type="match status" value="1"/>
</dbReference>
<dbReference type="InterPro" id="IPR000716">
    <property type="entry name" value="Thyroglobulin_1"/>
</dbReference>
<dbReference type="InterPro" id="IPR011992">
    <property type="entry name" value="EF-hand-dom_pair"/>
</dbReference>
<keyword evidence="4" id="KW-0677">Repeat</keyword>
<feature type="disulfide bond" evidence="8">
    <location>
        <begin position="340"/>
        <end position="347"/>
    </location>
</feature>
<comment type="caution">
    <text evidence="14">The sequence shown here is derived from an EMBL/GenBank/DDBJ whole genome shotgun (WGS) entry which is preliminary data.</text>
</comment>
<evidence type="ECO:0000259" key="13">
    <source>
        <dbReference type="PROSITE" id="PS51465"/>
    </source>
</evidence>
<dbReference type="InterPro" id="IPR018247">
    <property type="entry name" value="EF_Hand_1_Ca_BS"/>
</dbReference>
<gene>
    <name evidence="14" type="ORF">ILUMI_20632</name>
</gene>
<feature type="chain" id="PRO_5035421248" description="SPARC-related modular calcium-binding protein 1" evidence="10">
    <location>
        <begin position="20"/>
        <end position="520"/>
    </location>
</feature>
<dbReference type="PANTHER" id="PTHR12352">
    <property type="entry name" value="SECRETED MODULAR CALCIUM-BINDING PROTEIN"/>
    <property type="match status" value="1"/>
</dbReference>
<dbReference type="SUPFAM" id="SSF100895">
    <property type="entry name" value="Kazal-type serine protease inhibitors"/>
    <property type="match status" value="1"/>
</dbReference>
<proteinExistence type="predicted"/>
<dbReference type="InterPro" id="IPR051950">
    <property type="entry name" value="Dev_reg/Prot_inhib"/>
</dbReference>
<dbReference type="SMART" id="SM00280">
    <property type="entry name" value="KAZAL"/>
    <property type="match status" value="1"/>
</dbReference>
<dbReference type="InterPro" id="IPR036058">
    <property type="entry name" value="Kazal_dom_sf"/>
</dbReference>
<dbReference type="PANTHER" id="PTHR12352:SF30">
    <property type="entry name" value="FI05255P"/>
    <property type="match status" value="1"/>
</dbReference>
<evidence type="ECO:0000256" key="6">
    <source>
        <dbReference type="ARBA" id="ARBA00023157"/>
    </source>
</evidence>
<dbReference type="Pfam" id="PF00086">
    <property type="entry name" value="Thyroglobulin_1"/>
    <property type="match status" value="2"/>
</dbReference>
<evidence type="ECO:0000256" key="7">
    <source>
        <dbReference type="ARBA" id="ARBA00023180"/>
    </source>
</evidence>
<keyword evidence="6 8" id="KW-1015">Disulfide bond</keyword>
<evidence type="ECO:0000256" key="4">
    <source>
        <dbReference type="ARBA" id="ARBA00022737"/>
    </source>
</evidence>
<dbReference type="PROSITE" id="PS00018">
    <property type="entry name" value="EF_HAND_1"/>
    <property type="match status" value="4"/>
</dbReference>
<feature type="disulfide bond" evidence="8">
    <location>
        <begin position="78"/>
        <end position="97"/>
    </location>
</feature>
<evidence type="ECO:0000256" key="8">
    <source>
        <dbReference type="PROSITE-ProRule" id="PRU00500"/>
    </source>
</evidence>
<dbReference type="SUPFAM" id="SSF47473">
    <property type="entry name" value="EF-hand"/>
    <property type="match status" value="2"/>
</dbReference>
<keyword evidence="7" id="KW-0325">Glycoprotein</keyword>
<dbReference type="PROSITE" id="PS50222">
    <property type="entry name" value="EF_HAND_2"/>
    <property type="match status" value="1"/>
</dbReference>
<feature type="region of interest" description="Disordered" evidence="9">
    <location>
        <begin position="282"/>
        <end position="304"/>
    </location>
</feature>
<dbReference type="InterPro" id="IPR002048">
    <property type="entry name" value="EF_hand_dom"/>
</dbReference>
<dbReference type="InterPro" id="IPR036857">
    <property type="entry name" value="Thyroglobulin_1_sf"/>
</dbReference>
<dbReference type="InterPro" id="IPR002350">
    <property type="entry name" value="Kazal_dom"/>
</dbReference>
<evidence type="ECO:0000256" key="1">
    <source>
        <dbReference type="ARBA" id="ARBA00004613"/>
    </source>
</evidence>
<evidence type="ECO:0000313" key="15">
    <source>
        <dbReference type="Proteomes" id="UP000801492"/>
    </source>
</evidence>
<comment type="caution">
    <text evidence="8">Lacks conserved residue(s) required for the propagation of feature annotation.</text>
</comment>
<dbReference type="Proteomes" id="UP000801492">
    <property type="component" value="Unassembled WGS sequence"/>
</dbReference>
<evidence type="ECO:0000259" key="12">
    <source>
        <dbReference type="PROSITE" id="PS51162"/>
    </source>
</evidence>
<dbReference type="CDD" id="cd16234">
    <property type="entry name" value="EFh_SPARC_SMOC"/>
    <property type="match status" value="2"/>
</dbReference>
<dbReference type="InterPro" id="IPR019577">
    <property type="entry name" value="SPARC/Testican_Ca-bd-dom"/>
</dbReference>
<dbReference type="GO" id="GO:0050840">
    <property type="term" value="F:extracellular matrix binding"/>
    <property type="evidence" value="ECO:0007669"/>
    <property type="project" value="TreeGrafter"/>
</dbReference>
<keyword evidence="3 10" id="KW-0732">Signal</keyword>
<feature type="compositionally biased region" description="Basic residues" evidence="9">
    <location>
        <begin position="138"/>
        <end position="162"/>
    </location>
</feature>
<dbReference type="EMBL" id="VTPC01089915">
    <property type="protein sequence ID" value="KAF2885564.1"/>
    <property type="molecule type" value="Genomic_DNA"/>
</dbReference>
<dbReference type="AlphaFoldDB" id="A0A8K0CDZ5"/>
<dbReference type="OrthoDB" id="5986054at2759"/>
<feature type="region of interest" description="Disordered" evidence="9">
    <location>
        <begin position="127"/>
        <end position="163"/>
    </location>
</feature>
<dbReference type="Gene3D" id="4.10.800.10">
    <property type="entry name" value="Thyroglobulin type-1"/>
    <property type="match status" value="2"/>
</dbReference>
<keyword evidence="5" id="KW-0106">Calcium</keyword>
<evidence type="ECO:0000256" key="5">
    <source>
        <dbReference type="ARBA" id="ARBA00022837"/>
    </source>
</evidence>
<name>A0A8K0CDZ5_IGNLU</name>
<feature type="domain" description="EF-hand" evidence="11">
    <location>
        <begin position="197"/>
        <end position="232"/>
    </location>
</feature>
<accession>A0A8K0CDZ5</accession>
<evidence type="ECO:0000256" key="2">
    <source>
        <dbReference type="ARBA" id="ARBA00022525"/>
    </source>
</evidence>
<evidence type="ECO:0000256" key="10">
    <source>
        <dbReference type="SAM" id="SignalP"/>
    </source>
</evidence>
<feature type="region of interest" description="Disordered" evidence="9">
    <location>
        <begin position="499"/>
        <end position="520"/>
    </location>
</feature>
<feature type="domain" description="Kazal-like" evidence="13">
    <location>
        <begin position="20"/>
        <end position="74"/>
    </location>
</feature>
<evidence type="ECO:0008006" key="16">
    <source>
        <dbReference type="Google" id="ProtNLM"/>
    </source>
</evidence>
<keyword evidence="2" id="KW-0964">Secreted</keyword>
<feature type="domain" description="Thyroglobulin type-1" evidence="12">
    <location>
        <begin position="302"/>
        <end position="370"/>
    </location>
</feature>
<dbReference type="CDD" id="cd00104">
    <property type="entry name" value="KAZAL_FS"/>
    <property type="match status" value="1"/>
</dbReference>
<evidence type="ECO:0000313" key="14">
    <source>
        <dbReference type="EMBL" id="KAF2885564.1"/>
    </source>
</evidence>
<dbReference type="PROSITE" id="PS51465">
    <property type="entry name" value="KAZAL_2"/>
    <property type="match status" value="1"/>
</dbReference>
<dbReference type="GO" id="GO:0005615">
    <property type="term" value="C:extracellular space"/>
    <property type="evidence" value="ECO:0007669"/>
    <property type="project" value="TreeGrafter"/>
</dbReference>
<feature type="disulfide bond" evidence="8">
    <location>
        <begin position="108"/>
        <end position="115"/>
    </location>
</feature>
<comment type="subcellular location">
    <subcellularLocation>
        <location evidence="1">Secreted</location>
    </subcellularLocation>
</comment>
<feature type="signal peptide" evidence="10">
    <location>
        <begin position="1"/>
        <end position="19"/>
    </location>
</feature>
<dbReference type="GO" id="GO:0005604">
    <property type="term" value="C:basement membrane"/>
    <property type="evidence" value="ECO:0007669"/>
    <property type="project" value="TreeGrafter"/>
</dbReference>
<feature type="compositionally biased region" description="Polar residues" evidence="9">
    <location>
        <begin position="499"/>
        <end position="512"/>
    </location>
</feature>
<dbReference type="GO" id="GO:0030198">
    <property type="term" value="P:extracellular matrix organization"/>
    <property type="evidence" value="ECO:0007669"/>
    <property type="project" value="TreeGrafter"/>
</dbReference>
<keyword evidence="15" id="KW-1185">Reference proteome</keyword>
<dbReference type="Pfam" id="PF07648">
    <property type="entry name" value="Kazal_2"/>
    <property type="match status" value="1"/>
</dbReference>
<reference evidence="14" key="1">
    <citation type="submission" date="2019-08" db="EMBL/GenBank/DDBJ databases">
        <title>The genome of the North American firefly Photinus pyralis.</title>
        <authorList>
            <consortium name="Photinus pyralis genome working group"/>
            <person name="Fallon T.R."/>
            <person name="Sander Lower S.E."/>
            <person name="Weng J.-K."/>
        </authorList>
    </citation>
    <scope>NUCLEOTIDE SEQUENCE</scope>
    <source>
        <strain evidence="14">TRF0915ILg1</strain>
        <tissue evidence="14">Whole body</tissue>
    </source>
</reference>
<dbReference type="GO" id="GO:0005509">
    <property type="term" value="F:calcium ion binding"/>
    <property type="evidence" value="ECO:0007669"/>
    <property type="project" value="InterPro"/>
</dbReference>
<evidence type="ECO:0000259" key="11">
    <source>
        <dbReference type="PROSITE" id="PS50222"/>
    </source>
</evidence>
<dbReference type="GO" id="GO:0008201">
    <property type="term" value="F:heparin binding"/>
    <property type="evidence" value="ECO:0007669"/>
    <property type="project" value="TreeGrafter"/>
</dbReference>
<protein>
    <recommendedName>
        <fullName evidence="16">SPARC-related modular calcium-binding protein 1</fullName>
    </recommendedName>
</protein>
<dbReference type="SMART" id="SM00211">
    <property type="entry name" value="TY"/>
    <property type="match status" value="2"/>
</dbReference>
<dbReference type="Gene3D" id="3.30.60.30">
    <property type="match status" value="1"/>
</dbReference>
<dbReference type="SUPFAM" id="SSF57610">
    <property type="entry name" value="Thyroglobulin type-1 domain"/>
    <property type="match status" value="2"/>
</dbReference>
<evidence type="ECO:0000256" key="3">
    <source>
        <dbReference type="ARBA" id="ARBA00022729"/>
    </source>
</evidence>
<dbReference type="PROSITE" id="PS51162">
    <property type="entry name" value="THYROGLOBULIN_1_2"/>
    <property type="match status" value="2"/>
</dbReference>
<organism evidence="14 15">
    <name type="scientific">Ignelater luminosus</name>
    <name type="common">Cucubano</name>
    <name type="synonym">Pyrophorus luminosus</name>
    <dbReference type="NCBI Taxonomy" id="2038154"/>
    <lineage>
        <taxon>Eukaryota</taxon>
        <taxon>Metazoa</taxon>
        <taxon>Ecdysozoa</taxon>
        <taxon>Arthropoda</taxon>
        <taxon>Hexapoda</taxon>
        <taxon>Insecta</taxon>
        <taxon>Pterygota</taxon>
        <taxon>Neoptera</taxon>
        <taxon>Endopterygota</taxon>
        <taxon>Coleoptera</taxon>
        <taxon>Polyphaga</taxon>
        <taxon>Elateriformia</taxon>
        <taxon>Elateroidea</taxon>
        <taxon>Elateridae</taxon>
        <taxon>Agrypninae</taxon>
        <taxon>Pyrophorini</taxon>
        <taxon>Ignelater</taxon>
    </lineage>
</organism>
<dbReference type="Gene3D" id="1.10.238.10">
    <property type="entry name" value="EF-hand"/>
    <property type="match status" value="2"/>
</dbReference>
<sequence length="520" mass="59002">MWLSSSWVLTLGLLAVINAHQSESDCSTKICTESANFRPVCGSDGVTYPSPCHLEKAQCQNNNLKLVHEGACPEQRPCLQALAHATSQSSNSFHPNCRPDGSYASAQCHPDAGYCWCVTPQGTPIPQTSVKWTPTGKPRCRRKKKTTRRRSSSRSRKPRRGCKRADKALFNNNLIKIFHTEYIRENGATLPVNGPDADRTVLEWEFKRLDHDHNNVLDKTEYRDLRKIVKKAVKPRRCAKSFAKACDMNRDQLIGSQEWTDCLSRDGMDDLMPCFIVLDGDGRPSSGQYSEDDSTERKDEDATDCISDRQTALNEQRADKLYELYVPECTPDGRYQKIQCYKSAGYCWCVNEDTGKNIPGTSVKNQTPKCDQIPAPSRPMKGCPDEKKFAFLKDLMEYLHQRMLKETNGTSITGNGATWKASREEQVATWSFVVFDKNKNKVLDRNEWKSFKDLMAGIKNLKRCGKKLPRYCDINKDRQISMTEWLDCLNTQRHFSDQATTISPGSTRTGKNPLTMLMDD</sequence>
<feature type="domain" description="Thyroglobulin type-1" evidence="12">
    <location>
        <begin position="75"/>
        <end position="140"/>
    </location>
</feature>
<dbReference type="CDD" id="cd00191">
    <property type="entry name" value="TY"/>
    <property type="match status" value="2"/>
</dbReference>
<evidence type="ECO:0000256" key="9">
    <source>
        <dbReference type="SAM" id="MobiDB-lite"/>
    </source>
</evidence>
<dbReference type="Pfam" id="PF10591">
    <property type="entry name" value="SPARC_Ca_bdg"/>
    <property type="match status" value="2"/>
</dbReference>
<dbReference type="PROSITE" id="PS00484">
    <property type="entry name" value="THYROGLOBULIN_1_1"/>
    <property type="match status" value="2"/>
</dbReference>